<feature type="compositionally biased region" description="Basic and acidic residues" evidence="1">
    <location>
        <begin position="162"/>
        <end position="184"/>
    </location>
</feature>
<dbReference type="OrthoDB" id="436852at2759"/>
<feature type="compositionally biased region" description="Low complexity" evidence="1">
    <location>
        <begin position="556"/>
        <end position="567"/>
    </location>
</feature>
<feature type="region of interest" description="Disordered" evidence="1">
    <location>
        <begin position="556"/>
        <end position="704"/>
    </location>
</feature>
<keyword evidence="2" id="KW-0732">Signal</keyword>
<feature type="compositionally biased region" description="Low complexity" evidence="1">
    <location>
        <begin position="746"/>
        <end position="756"/>
    </location>
</feature>
<feature type="compositionally biased region" description="Polar residues" evidence="1">
    <location>
        <begin position="572"/>
        <end position="590"/>
    </location>
</feature>
<feature type="signal peptide" evidence="2">
    <location>
        <begin position="1"/>
        <end position="25"/>
    </location>
</feature>
<feature type="compositionally biased region" description="Basic and acidic residues" evidence="1">
    <location>
        <begin position="88"/>
        <end position="99"/>
    </location>
</feature>
<feature type="compositionally biased region" description="Polar residues" evidence="1">
    <location>
        <begin position="118"/>
        <end position="131"/>
    </location>
</feature>
<reference evidence="4" key="1">
    <citation type="journal article" date="2018" name="Nat. Microbiol.">
        <title>Leveraging single-cell genomics to expand the fungal tree of life.</title>
        <authorList>
            <person name="Ahrendt S.R."/>
            <person name="Quandt C.A."/>
            <person name="Ciobanu D."/>
            <person name="Clum A."/>
            <person name="Salamov A."/>
            <person name="Andreopoulos B."/>
            <person name="Cheng J.F."/>
            <person name="Woyke T."/>
            <person name="Pelin A."/>
            <person name="Henrissat B."/>
            <person name="Reynolds N.K."/>
            <person name="Benny G.L."/>
            <person name="Smith M.E."/>
            <person name="James T.Y."/>
            <person name="Grigoriev I.V."/>
        </authorList>
    </citation>
    <scope>NUCLEOTIDE SEQUENCE [LARGE SCALE GENOMIC DNA]</scope>
</reference>
<dbReference type="CDD" id="cd00076">
    <property type="entry name" value="HFD_SF"/>
    <property type="match status" value="1"/>
</dbReference>
<evidence type="ECO:0008006" key="5">
    <source>
        <dbReference type="Google" id="ProtNLM"/>
    </source>
</evidence>
<feature type="compositionally biased region" description="Basic residues" evidence="1">
    <location>
        <begin position="658"/>
        <end position="667"/>
    </location>
</feature>
<evidence type="ECO:0000313" key="3">
    <source>
        <dbReference type="EMBL" id="RKP14146.1"/>
    </source>
</evidence>
<evidence type="ECO:0000256" key="1">
    <source>
        <dbReference type="SAM" id="MobiDB-lite"/>
    </source>
</evidence>
<sequence length="777" mass="84334">MHIPPTFSAVLLLSLPLLLTPATDAAPLFAALGAVGILGATAGGIGGGISWIKHRDRYIKEENLLGEPVDKGNPAVTRLVDPNSNLGAREDEAPQEEPKRHRHRSSHKDPHLAPQAPGSFNPSFPQVQASPGQYVMMQPPSSQQIPSQPIPGQAQSSPGPGKSREQDNGDDKDDMKSGDDKAKEVSSSTISPSSTSSESSASTPAIVAVLSLPQYPMPQTPAPSRRAESQVLCMTNKPGAFFHLIDQDLAGSFRMYGRDQVFELGGENDAHIGEITLQPLKTSTTRVVIVALSCDMTYLPLYLQPLPILDISLQLPIHPNMPVDELPRALLRHALLRLLHLTLPEHPNLRGLEGDVGSNGTKETPQFRLSSTSADLLTDVLARYLRLLAEQSMTVAAASGRSTPMALDVAWSLQQVGMGTEQLRSLALSGRAEDPGPLGIVGNRALEASLDSNLIKRSFSMRNTAVYEYREIGEIDIDALYHYQCGSFDSKFSLDEPFKGQDEPLIPPLIPRHLPPFPEMTNPIDRTIQKPGAEGFGEPGMMEGARMDKNHILPITSSSPSRLPTLSKETLKSASASGLSFSTTLPSPSEATEKMMKDNDVSPAKELRRSTLQALPKWLSRLPPPRGHPKTMMTRSTIPPSQPLEKQEEGEEGQEGQRKRKKKHRPIKVAPRNAPETTETLFASAPLADDMTSDRVGSERNGSVGAVPLGVVRRVVRERGQDAARASLPIALTEAHRTRVPLRLASSPMPTTPSTPQQATRVRLKLSTESKDKDNDY</sequence>
<gene>
    <name evidence="3" type="ORF">BJ684DRAFT_15511</name>
</gene>
<dbReference type="InterPro" id="IPR009072">
    <property type="entry name" value="Histone-fold"/>
</dbReference>
<feature type="compositionally biased region" description="Basic and acidic residues" evidence="1">
    <location>
        <begin position="766"/>
        <end position="777"/>
    </location>
</feature>
<feature type="compositionally biased region" description="Low complexity" evidence="1">
    <location>
        <begin position="138"/>
        <end position="161"/>
    </location>
</feature>
<feature type="compositionally biased region" description="Basic and acidic residues" evidence="1">
    <location>
        <begin position="591"/>
        <end position="609"/>
    </location>
</feature>
<dbReference type="EMBL" id="KZ987878">
    <property type="protein sequence ID" value="RKP14146.1"/>
    <property type="molecule type" value="Genomic_DNA"/>
</dbReference>
<feature type="compositionally biased region" description="Low complexity" evidence="1">
    <location>
        <begin position="185"/>
        <end position="202"/>
    </location>
</feature>
<feature type="region of interest" description="Disordered" evidence="1">
    <location>
        <begin position="68"/>
        <end position="202"/>
    </location>
</feature>
<evidence type="ECO:0000256" key="2">
    <source>
        <dbReference type="SAM" id="SignalP"/>
    </source>
</evidence>
<evidence type="ECO:0000313" key="4">
    <source>
        <dbReference type="Proteomes" id="UP000267251"/>
    </source>
</evidence>
<protein>
    <recommendedName>
        <fullName evidence="5">Rho-GAP domain-containing protein</fullName>
    </recommendedName>
</protein>
<proteinExistence type="predicted"/>
<dbReference type="Proteomes" id="UP000267251">
    <property type="component" value="Unassembled WGS sequence"/>
</dbReference>
<organism evidence="3 4">
    <name type="scientific">Piptocephalis cylindrospora</name>
    <dbReference type="NCBI Taxonomy" id="1907219"/>
    <lineage>
        <taxon>Eukaryota</taxon>
        <taxon>Fungi</taxon>
        <taxon>Fungi incertae sedis</taxon>
        <taxon>Zoopagomycota</taxon>
        <taxon>Zoopagomycotina</taxon>
        <taxon>Zoopagomycetes</taxon>
        <taxon>Zoopagales</taxon>
        <taxon>Piptocephalidaceae</taxon>
        <taxon>Piptocephalis</taxon>
    </lineage>
</organism>
<name>A0A4P9Y576_9FUNG</name>
<feature type="region of interest" description="Disordered" evidence="1">
    <location>
        <begin position="739"/>
        <end position="777"/>
    </location>
</feature>
<keyword evidence="4" id="KW-1185">Reference proteome</keyword>
<feature type="chain" id="PRO_5020193208" description="Rho-GAP domain-containing protein" evidence="2">
    <location>
        <begin position="26"/>
        <end position="777"/>
    </location>
</feature>
<accession>A0A4P9Y576</accession>
<dbReference type="AlphaFoldDB" id="A0A4P9Y576"/>
<dbReference type="GO" id="GO:0046982">
    <property type="term" value="F:protein heterodimerization activity"/>
    <property type="evidence" value="ECO:0007669"/>
    <property type="project" value="InterPro"/>
</dbReference>
<dbReference type="Gene3D" id="1.10.20.10">
    <property type="entry name" value="Histone, subunit A"/>
    <property type="match status" value="1"/>
</dbReference>